<feature type="transmembrane region" description="Helical" evidence="2">
    <location>
        <begin position="30"/>
        <end position="52"/>
    </location>
</feature>
<evidence type="ECO:0000313" key="3">
    <source>
        <dbReference type="EMBL" id="HJE14832.1"/>
    </source>
</evidence>
<keyword evidence="2" id="KW-0472">Membrane</keyword>
<feature type="region of interest" description="Disordered" evidence="1">
    <location>
        <begin position="58"/>
        <end position="79"/>
    </location>
</feature>
<dbReference type="GO" id="GO:0006508">
    <property type="term" value="P:proteolysis"/>
    <property type="evidence" value="ECO:0007669"/>
    <property type="project" value="UniProtKB-KW"/>
</dbReference>
<dbReference type="Proteomes" id="UP000774947">
    <property type="component" value="Unassembled WGS sequence"/>
</dbReference>
<organism evidence="3 4">
    <name type="scientific">Lapidilactobacillus dextrinicus</name>
    <dbReference type="NCBI Taxonomy" id="51664"/>
    <lineage>
        <taxon>Bacteria</taxon>
        <taxon>Bacillati</taxon>
        <taxon>Bacillota</taxon>
        <taxon>Bacilli</taxon>
        <taxon>Lactobacillales</taxon>
        <taxon>Lactobacillaceae</taxon>
        <taxon>Lapidilactobacillus</taxon>
    </lineage>
</organism>
<dbReference type="EMBL" id="DYXY01000048">
    <property type="protein sequence ID" value="HJE14832.1"/>
    <property type="molecule type" value="Genomic_DNA"/>
</dbReference>
<reference evidence="3" key="2">
    <citation type="submission" date="2021-09" db="EMBL/GenBank/DDBJ databases">
        <authorList>
            <person name="Gilroy R."/>
        </authorList>
    </citation>
    <scope>NUCLEOTIDE SEQUENCE</scope>
    <source>
        <strain evidence="3">CHK173-2119</strain>
    </source>
</reference>
<name>A0A921B2H8_9LACO</name>
<accession>A0A921B2H8</accession>
<keyword evidence="2" id="KW-1133">Transmembrane helix</keyword>
<dbReference type="AlphaFoldDB" id="A0A921B2H8"/>
<proteinExistence type="predicted"/>
<reference evidence="3" key="1">
    <citation type="journal article" date="2021" name="PeerJ">
        <title>Extensive microbial diversity within the chicken gut microbiome revealed by metagenomics and culture.</title>
        <authorList>
            <person name="Gilroy R."/>
            <person name="Ravi A."/>
            <person name="Getino M."/>
            <person name="Pursley I."/>
            <person name="Horton D.L."/>
            <person name="Alikhan N.F."/>
            <person name="Baker D."/>
            <person name="Gharbi K."/>
            <person name="Hall N."/>
            <person name="Watson M."/>
            <person name="Adriaenssens E.M."/>
            <person name="Foster-Nyarko E."/>
            <person name="Jarju S."/>
            <person name="Secka A."/>
            <person name="Antonio M."/>
            <person name="Oren A."/>
            <person name="Chaudhuri R.R."/>
            <person name="La Ragione R."/>
            <person name="Hildebrand F."/>
            <person name="Pallen M.J."/>
        </authorList>
    </citation>
    <scope>NUCLEOTIDE SEQUENCE</scope>
    <source>
        <strain evidence="3">CHK173-2119</strain>
    </source>
</reference>
<feature type="compositionally biased region" description="Low complexity" evidence="1">
    <location>
        <begin position="1"/>
        <end position="19"/>
    </location>
</feature>
<keyword evidence="2" id="KW-0812">Transmembrane</keyword>
<protein>
    <submittedName>
        <fullName evidence="3">Serine protease</fullName>
    </submittedName>
</protein>
<evidence type="ECO:0000313" key="4">
    <source>
        <dbReference type="Proteomes" id="UP000774947"/>
    </source>
</evidence>
<feature type="non-terminal residue" evidence="3">
    <location>
        <position position="122"/>
    </location>
</feature>
<keyword evidence="3" id="KW-0378">Hydrolase</keyword>
<feature type="region of interest" description="Disordered" evidence="1">
    <location>
        <begin position="1"/>
        <end position="24"/>
    </location>
</feature>
<evidence type="ECO:0000256" key="2">
    <source>
        <dbReference type="SAM" id="Phobius"/>
    </source>
</evidence>
<feature type="compositionally biased region" description="Low complexity" evidence="1">
    <location>
        <begin position="58"/>
        <end position="78"/>
    </location>
</feature>
<comment type="caution">
    <text evidence="3">The sequence shown here is derived from an EMBL/GenBank/DDBJ whole genome shotgun (WGS) entry which is preliminary data.</text>
</comment>
<dbReference type="GO" id="GO:0008233">
    <property type="term" value="F:peptidase activity"/>
    <property type="evidence" value="ECO:0007669"/>
    <property type="project" value="UniProtKB-KW"/>
</dbReference>
<keyword evidence="3" id="KW-0645">Protease</keyword>
<evidence type="ECO:0000256" key="1">
    <source>
        <dbReference type="SAM" id="MobiDB-lite"/>
    </source>
</evidence>
<gene>
    <name evidence="3" type="ORF">K8W17_01990</name>
</gene>
<sequence>MDEQHNVNPNNIDPNQNNGNKHRDKKGVSLWQIAIVAVVYALIGGGIAFAGFEMVGKNQANSSDNTTTSSTAGTAKVSNVSVKTSSAMTKAFSKVEGAVVSVINQQKESQNSEDPFASLFGN</sequence>